<dbReference type="Pfam" id="PF09594">
    <property type="entry name" value="GT87"/>
    <property type="match status" value="1"/>
</dbReference>
<dbReference type="GO" id="GO:0016758">
    <property type="term" value="F:hexosyltransferase activity"/>
    <property type="evidence" value="ECO:0007669"/>
    <property type="project" value="InterPro"/>
</dbReference>
<feature type="region of interest" description="Disordered" evidence="8">
    <location>
        <begin position="1"/>
        <end position="31"/>
    </location>
</feature>
<dbReference type="GO" id="GO:0005886">
    <property type="term" value="C:plasma membrane"/>
    <property type="evidence" value="ECO:0007669"/>
    <property type="project" value="UniProtKB-SubCell"/>
</dbReference>
<feature type="compositionally biased region" description="Basic and acidic residues" evidence="8">
    <location>
        <begin position="1"/>
        <end position="12"/>
    </location>
</feature>
<dbReference type="AlphaFoldDB" id="A0A1H5INX4"/>
<feature type="transmembrane region" description="Helical" evidence="9">
    <location>
        <begin position="38"/>
        <end position="59"/>
    </location>
</feature>
<feature type="transmembrane region" description="Helical" evidence="9">
    <location>
        <begin position="292"/>
        <end position="312"/>
    </location>
</feature>
<evidence type="ECO:0000256" key="3">
    <source>
        <dbReference type="ARBA" id="ARBA00022679"/>
    </source>
</evidence>
<evidence type="ECO:0000256" key="2">
    <source>
        <dbReference type="ARBA" id="ARBA00022475"/>
    </source>
</evidence>
<sequence length="449" mass="48641">MSDHAASDHAASDDGAASDHSSERSPTSSRGTSALHTLLRCAPVLLVLSVLGRMAWTLLSPNGMNLVDLHVYVDGSEALHGGSLYDFTYSEVTPDFPLPFTYPPFAALVFFPLHYLPFPLVGVGWQLLTILALYALARMSLGLVLGGAARTPHWRAVAVLWTTVGVWVEPVRTTLDYGQINVFLALLVMTAVRSSRWWLSGALVGFAAGIKLTPAITGLYFLLQRRWKAAVFSGVAFAATVGVSYLLIGSEAREYFTHLLGDADRIGPVGSVWNQSLRGALSRLLGYDVETGVVWLLAVAVTLVLAVLAWRAIARDDRLGTLVIVELLGLLVSPISWSHHWVWVIPMLIWLLHGPYGSMVGTRILAGYWLVTTLIGVPWVLSFFQDSIWLISRPAILAWLGTVDVVGAFGVYAWVAYAGRRTKRAAADVATTVSPPASRSAQQDPDPAA</sequence>
<gene>
    <name evidence="10" type="ORF">SAMN04490220_7748</name>
</gene>
<feature type="transmembrane region" description="Helical" evidence="9">
    <location>
        <begin position="229"/>
        <end position="248"/>
    </location>
</feature>
<feature type="transmembrane region" description="Helical" evidence="9">
    <location>
        <begin position="125"/>
        <end position="146"/>
    </location>
</feature>
<feature type="region of interest" description="Disordered" evidence="8">
    <location>
        <begin position="429"/>
        <end position="449"/>
    </location>
</feature>
<comment type="subcellular location">
    <subcellularLocation>
        <location evidence="1">Cell membrane</location>
        <topology evidence="1">Multi-pass membrane protein</topology>
    </subcellularLocation>
</comment>
<evidence type="ECO:0000256" key="4">
    <source>
        <dbReference type="ARBA" id="ARBA00022692"/>
    </source>
</evidence>
<evidence type="ECO:0000256" key="5">
    <source>
        <dbReference type="ARBA" id="ARBA00022989"/>
    </source>
</evidence>
<dbReference type="RefSeq" id="WP_073363490.1">
    <property type="nucleotide sequence ID" value="NZ_FNTL01000004.1"/>
</dbReference>
<dbReference type="OrthoDB" id="9774600at2"/>
<evidence type="ECO:0000313" key="10">
    <source>
        <dbReference type="EMBL" id="SEE41912.1"/>
    </source>
</evidence>
<keyword evidence="2" id="KW-1003">Cell membrane</keyword>
<organism evidence="10 11">
    <name type="scientific">Rhodococcus jostii</name>
    <dbReference type="NCBI Taxonomy" id="132919"/>
    <lineage>
        <taxon>Bacteria</taxon>
        <taxon>Bacillati</taxon>
        <taxon>Actinomycetota</taxon>
        <taxon>Actinomycetes</taxon>
        <taxon>Mycobacteriales</taxon>
        <taxon>Nocardiaceae</taxon>
        <taxon>Rhodococcus</taxon>
    </lineage>
</organism>
<feature type="transmembrane region" description="Helical" evidence="9">
    <location>
        <begin position="365"/>
        <end position="384"/>
    </location>
</feature>
<keyword evidence="3 10" id="KW-0808">Transferase</keyword>
<keyword evidence="5 9" id="KW-1133">Transmembrane helix</keyword>
<evidence type="ECO:0000256" key="1">
    <source>
        <dbReference type="ARBA" id="ARBA00004651"/>
    </source>
</evidence>
<evidence type="ECO:0000256" key="6">
    <source>
        <dbReference type="ARBA" id="ARBA00023136"/>
    </source>
</evidence>
<reference evidence="11" key="1">
    <citation type="submission" date="2016-10" db="EMBL/GenBank/DDBJ databases">
        <authorList>
            <person name="Varghese N."/>
        </authorList>
    </citation>
    <scope>NUCLEOTIDE SEQUENCE [LARGE SCALE GENOMIC DNA]</scope>
    <source>
        <strain evidence="11">DSM 44719</strain>
    </source>
</reference>
<feature type="compositionally biased region" description="Polar residues" evidence="8">
    <location>
        <begin position="431"/>
        <end position="443"/>
    </location>
</feature>
<feature type="transmembrane region" description="Helical" evidence="9">
    <location>
        <begin position="198"/>
        <end position="222"/>
    </location>
</feature>
<dbReference type="NCBIfam" id="NF009915">
    <property type="entry name" value="PRK13375.1"/>
    <property type="match status" value="1"/>
</dbReference>
<evidence type="ECO:0000313" key="11">
    <source>
        <dbReference type="Proteomes" id="UP000183407"/>
    </source>
</evidence>
<comment type="similarity">
    <text evidence="7">Belongs to the glycosyltransferase 87 family.</text>
</comment>
<keyword evidence="10" id="KW-0328">Glycosyltransferase</keyword>
<protein>
    <submittedName>
        <fullName evidence="10">Alpha-1,2-mannosyltransferase</fullName>
    </submittedName>
</protein>
<dbReference type="EMBL" id="FNTL01000004">
    <property type="protein sequence ID" value="SEE41912.1"/>
    <property type="molecule type" value="Genomic_DNA"/>
</dbReference>
<feature type="transmembrane region" description="Helical" evidence="9">
    <location>
        <begin position="396"/>
        <end position="415"/>
    </location>
</feature>
<name>A0A1H5INX4_RHOJO</name>
<evidence type="ECO:0000256" key="9">
    <source>
        <dbReference type="SAM" id="Phobius"/>
    </source>
</evidence>
<proteinExistence type="inferred from homology"/>
<dbReference type="InterPro" id="IPR018584">
    <property type="entry name" value="GT87"/>
</dbReference>
<keyword evidence="4 9" id="KW-0812">Transmembrane</keyword>
<accession>A0A1H5INX4</accession>
<dbReference type="Proteomes" id="UP000183407">
    <property type="component" value="Unassembled WGS sequence"/>
</dbReference>
<keyword evidence="6 9" id="KW-0472">Membrane</keyword>
<evidence type="ECO:0000256" key="8">
    <source>
        <dbReference type="SAM" id="MobiDB-lite"/>
    </source>
</evidence>
<feature type="transmembrane region" description="Helical" evidence="9">
    <location>
        <begin position="100"/>
        <end position="118"/>
    </location>
</feature>
<evidence type="ECO:0000256" key="7">
    <source>
        <dbReference type="ARBA" id="ARBA00024033"/>
    </source>
</evidence>